<evidence type="ECO:0000313" key="1">
    <source>
        <dbReference type="EMBL" id="SMR01437.1"/>
    </source>
</evidence>
<dbReference type="Gene3D" id="1.10.10.10">
    <property type="entry name" value="Winged helix-like DNA-binding domain superfamily/Winged helix DNA-binding domain"/>
    <property type="match status" value="1"/>
</dbReference>
<reference evidence="1 2" key="1">
    <citation type="submission" date="2017-05" db="EMBL/GenBank/DDBJ databases">
        <authorList>
            <person name="Song R."/>
            <person name="Chenine A.L."/>
            <person name="Ruprecht R.M."/>
        </authorList>
    </citation>
    <scope>NUCLEOTIDE SEQUENCE [LARGE SCALE GENOMIC DNA]</scope>
    <source>
        <strain evidence="1">PD5205</strain>
    </source>
</reference>
<organism evidence="1 2">
    <name type="scientific">Xanthomonas fragariae</name>
    <dbReference type="NCBI Taxonomy" id="48664"/>
    <lineage>
        <taxon>Bacteria</taxon>
        <taxon>Pseudomonadati</taxon>
        <taxon>Pseudomonadota</taxon>
        <taxon>Gammaproteobacteria</taxon>
        <taxon>Lysobacterales</taxon>
        <taxon>Lysobacteraceae</taxon>
        <taxon>Xanthomonas</taxon>
    </lineage>
</organism>
<dbReference type="Proteomes" id="UP000195953">
    <property type="component" value="Chromosome 1"/>
</dbReference>
<dbReference type="InterPro" id="IPR036388">
    <property type="entry name" value="WH-like_DNA-bd_sf"/>
</dbReference>
<dbReference type="AlphaFoldDB" id="A0A1Y6HDL2"/>
<sequence length="56" mass="6341">MNKPAKYSPEVRERSVRMVLEHQNEHGFAVGSDRFDCRENRLHGRDVAGVSASSRA</sequence>
<proteinExistence type="predicted"/>
<evidence type="ECO:0000313" key="2">
    <source>
        <dbReference type="Proteomes" id="UP000195953"/>
    </source>
</evidence>
<dbReference type="EMBL" id="LT853885">
    <property type="protein sequence ID" value="SMR01437.1"/>
    <property type="molecule type" value="Genomic_DNA"/>
</dbReference>
<name>A0A1Y6HDL2_9XANT</name>
<accession>A0A1Y6HDL2</accession>
<gene>
    <name evidence="1" type="ORF">PD5205_00115</name>
</gene>
<protein>
    <submittedName>
        <fullName evidence="1">ISXoc2 transposase, IS3 family</fullName>
    </submittedName>
</protein>